<dbReference type="Proteomes" id="UP000028523">
    <property type="component" value="Unassembled WGS sequence"/>
</dbReference>
<dbReference type="RefSeq" id="WP_036452560.1">
    <property type="nucleotide sequence ID" value="NZ_AWQU01000088.1"/>
</dbReference>
<evidence type="ECO:0000313" key="2">
    <source>
        <dbReference type="EMBL" id="KFB07230.1"/>
    </source>
</evidence>
<keyword evidence="1" id="KW-0812">Transmembrane</keyword>
<sequence length="450" mass="53642">MIKFESVIFRKNYNNKQNHNHLLNKDGSDFVFYYSDLYKNGLTFTVHENKINFLNCNNNELLNDIFFIFTGFYKPELGNIIFDEYNINSFSLKQKADFISKNFAIISEFDVYELNKTLIDHLVLKLVCFGNKTKQALKEAELLLQSFELFEYRNLKLKQLEEIKILDYILLLITINNPKYVFIKGIERYFTNTDNKKYFFLNLEKFLKNQNDNAIDVIKKDLNVPFKTEQLAKTIIFFSSQKINYYSKKTYELCVDNSNYNDVLVIRNKQYDLNNKHNKFFEQKNTNTFNLLKLMFKEKFFLLIIFLFSEIFLNLGTIYSYIGFNVNNNNGIIIAVFSFFVILNILFNIFAISILFDKFKSLIYNTIITGNYIFKIFSLFFYLLIYINLITTAIVIIYPIILYSTSTNDPFNITIFIFLLIFPYLISLFSCALIFAYRHKRIIRRLNEFI</sequence>
<dbReference type="SUPFAM" id="SSF103473">
    <property type="entry name" value="MFS general substrate transporter"/>
    <property type="match status" value="1"/>
</dbReference>
<dbReference type="GO" id="GO:0005524">
    <property type="term" value="F:ATP binding"/>
    <property type="evidence" value="ECO:0007669"/>
    <property type="project" value="UniProtKB-KW"/>
</dbReference>
<keyword evidence="2" id="KW-0547">Nucleotide-binding</keyword>
<keyword evidence="1" id="KW-1133">Transmembrane helix</keyword>
<comment type="caution">
    <text evidence="2">The sequence shown here is derived from an EMBL/GenBank/DDBJ whole genome shotgun (WGS) entry which is preliminary data.</text>
</comment>
<dbReference type="EMBL" id="AWQU01000088">
    <property type="protein sequence ID" value="KFB07230.1"/>
    <property type="molecule type" value="Genomic_DNA"/>
</dbReference>
<keyword evidence="2" id="KW-0067">ATP-binding</keyword>
<keyword evidence="1" id="KW-0472">Membrane</keyword>
<reference evidence="2 3" key="1">
    <citation type="journal article" date="2014" name="PLoS ONE">
        <title>Reduction of Hydrogen Peroxide Accumulation and Toxicity by a Catalase from Mycoplasma iowae.</title>
        <authorList>
            <person name="Pritchard R.E."/>
            <person name="Prassinos A.J."/>
            <person name="Osborne J.D."/>
            <person name="Raviv Z."/>
            <person name="Balish M.F."/>
        </authorList>
    </citation>
    <scope>NUCLEOTIDE SEQUENCE [LARGE SCALE GENOMIC DNA]</scope>
    <source>
        <strain evidence="2 3">DK-CPA</strain>
    </source>
</reference>
<feature type="transmembrane region" description="Helical" evidence="1">
    <location>
        <begin position="376"/>
        <end position="401"/>
    </location>
</feature>
<dbReference type="AlphaFoldDB" id="A0A084U2P4"/>
<name>A0A084U2P4_MALIO</name>
<organism evidence="2 3">
    <name type="scientific">Malacoplasma iowae DK-CPA</name>
    <dbReference type="NCBI Taxonomy" id="1394179"/>
    <lineage>
        <taxon>Bacteria</taxon>
        <taxon>Bacillati</taxon>
        <taxon>Mycoplasmatota</taxon>
        <taxon>Mycoplasmoidales</taxon>
        <taxon>Mycoplasmoidaceae</taxon>
        <taxon>Malacoplasma</taxon>
    </lineage>
</organism>
<feature type="transmembrane region" description="Helical" evidence="1">
    <location>
        <begin position="413"/>
        <end position="437"/>
    </location>
</feature>
<feature type="transmembrane region" description="Helical" evidence="1">
    <location>
        <begin position="300"/>
        <end position="322"/>
    </location>
</feature>
<protein>
    <submittedName>
        <fullName evidence="2">ABC transporter ATP-binding subunit-related protein</fullName>
    </submittedName>
</protein>
<accession>A0A084U2P4</accession>
<proteinExistence type="predicted"/>
<dbReference type="InterPro" id="IPR036259">
    <property type="entry name" value="MFS_trans_sf"/>
</dbReference>
<feature type="transmembrane region" description="Helical" evidence="1">
    <location>
        <begin position="334"/>
        <end position="356"/>
    </location>
</feature>
<gene>
    <name evidence="2" type="ORF">P271_55</name>
</gene>
<keyword evidence="3" id="KW-1185">Reference proteome</keyword>
<evidence type="ECO:0000313" key="3">
    <source>
        <dbReference type="Proteomes" id="UP000028523"/>
    </source>
</evidence>
<evidence type="ECO:0000256" key="1">
    <source>
        <dbReference type="SAM" id="Phobius"/>
    </source>
</evidence>